<keyword evidence="3" id="KW-0328">Glycosyltransferase</keyword>
<name>A0A1M4RVQ0_9ACTO</name>
<evidence type="ECO:0000256" key="3">
    <source>
        <dbReference type="ARBA" id="ARBA00022676"/>
    </source>
</evidence>
<gene>
    <name evidence="7" type="ORF">ACGLYG10_0199</name>
</gene>
<dbReference type="InterPro" id="IPR029044">
    <property type="entry name" value="Nucleotide-diphossugar_trans"/>
</dbReference>
<keyword evidence="5" id="KW-1133">Transmembrane helix</keyword>
<dbReference type="PANTHER" id="PTHR43179:SF12">
    <property type="entry name" value="GALACTOFURANOSYLTRANSFERASE GLFT2"/>
    <property type="match status" value="1"/>
</dbReference>
<dbReference type="Pfam" id="PF00535">
    <property type="entry name" value="Glycos_transf_2"/>
    <property type="match status" value="1"/>
</dbReference>
<dbReference type="STRING" id="1892869.ACGLYG10_0199"/>
<keyword evidence="8" id="KW-1185">Reference proteome</keyword>
<comment type="similarity">
    <text evidence="2">Belongs to the glycosyltransferase 2 family.</text>
</comment>
<dbReference type="RefSeq" id="WP_073327175.1">
    <property type="nucleotide sequence ID" value="NZ_FQTT01000001.1"/>
</dbReference>
<comment type="pathway">
    <text evidence="1">Cell wall biogenesis; cell wall polysaccharide biosynthesis.</text>
</comment>
<feature type="transmembrane region" description="Helical" evidence="5">
    <location>
        <begin position="258"/>
        <end position="279"/>
    </location>
</feature>
<dbReference type="SUPFAM" id="SSF53448">
    <property type="entry name" value="Nucleotide-diphospho-sugar transferases"/>
    <property type="match status" value="1"/>
</dbReference>
<keyword evidence="5" id="KW-0472">Membrane</keyword>
<dbReference type="AlphaFoldDB" id="A0A1M4RVQ0"/>
<dbReference type="Proteomes" id="UP000184291">
    <property type="component" value="Unassembled WGS sequence"/>
</dbReference>
<evidence type="ECO:0000256" key="2">
    <source>
        <dbReference type="ARBA" id="ARBA00006739"/>
    </source>
</evidence>
<dbReference type="EMBL" id="FQTT01000001">
    <property type="protein sequence ID" value="SHE24001.1"/>
    <property type="molecule type" value="Genomic_DNA"/>
</dbReference>
<dbReference type="CDD" id="cd02526">
    <property type="entry name" value="GT2_RfbF_like"/>
    <property type="match status" value="1"/>
</dbReference>
<evidence type="ECO:0000259" key="6">
    <source>
        <dbReference type="Pfam" id="PF00535"/>
    </source>
</evidence>
<keyword evidence="4 7" id="KW-0808">Transferase</keyword>
<reference evidence="8" key="1">
    <citation type="submission" date="2016-09" db="EMBL/GenBank/DDBJ databases">
        <authorList>
            <person name="Strepis N."/>
        </authorList>
    </citation>
    <scope>NUCLEOTIDE SEQUENCE [LARGE SCALE GENOMIC DNA]</scope>
</reference>
<sequence>MSAVAGVWAVVVSYHPGQELRGLLESLTEQCEGVVVVDNGSDADELSGSSGIRSLCHAVGAVLVEQGANTGVATAQNRGISVVRARGARFVVLFDDDSAPSDGMIAKLREALAQGDHGRVAAVGPLIRENKPGGDQLVYVARRWGPRRATVDELRSPRLSAAFLLASGCLIDLDVLAEVGGMNEAMFIDHVDLEWGLRARKAGYALLVATGTVMNHSLGDETVQLPGRAQPVHVHGPIRGYYLMRNTIALIRSGLMPVAWRVGYLVWMLKYIAFNALIADRRRERLRAMSRGIVDGLRDRGGPAPF</sequence>
<evidence type="ECO:0000313" key="8">
    <source>
        <dbReference type="Proteomes" id="UP000184291"/>
    </source>
</evidence>
<proteinExistence type="inferred from homology"/>
<dbReference type="OrthoDB" id="9771846at2"/>
<organism evidence="7 8">
    <name type="scientific">Actinomyces glycerinitolerans</name>
    <dbReference type="NCBI Taxonomy" id="1892869"/>
    <lineage>
        <taxon>Bacteria</taxon>
        <taxon>Bacillati</taxon>
        <taxon>Actinomycetota</taxon>
        <taxon>Actinomycetes</taxon>
        <taxon>Actinomycetales</taxon>
        <taxon>Actinomycetaceae</taxon>
        <taxon>Actinomyces</taxon>
    </lineage>
</organism>
<dbReference type="InterPro" id="IPR001173">
    <property type="entry name" value="Glyco_trans_2-like"/>
</dbReference>
<evidence type="ECO:0000256" key="4">
    <source>
        <dbReference type="ARBA" id="ARBA00022679"/>
    </source>
</evidence>
<dbReference type="GO" id="GO:0016757">
    <property type="term" value="F:glycosyltransferase activity"/>
    <property type="evidence" value="ECO:0007669"/>
    <property type="project" value="UniProtKB-KW"/>
</dbReference>
<dbReference type="PANTHER" id="PTHR43179">
    <property type="entry name" value="RHAMNOSYLTRANSFERASE WBBL"/>
    <property type="match status" value="1"/>
</dbReference>
<evidence type="ECO:0000256" key="5">
    <source>
        <dbReference type="SAM" id="Phobius"/>
    </source>
</evidence>
<dbReference type="Gene3D" id="3.90.550.10">
    <property type="entry name" value="Spore Coat Polysaccharide Biosynthesis Protein SpsA, Chain A"/>
    <property type="match status" value="1"/>
</dbReference>
<evidence type="ECO:0000313" key="7">
    <source>
        <dbReference type="EMBL" id="SHE24001.1"/>
    </source>
</evidence>
<accession>A0A1M4RVQ0</accession>
<feature type="domain" description="Glycosyltransferase 2-like" evidence="6">
    <location>
        <begin position="10"/>
        <end position="176"/>
    </location>
</feature>
<keyword evidence="5" id="KW-0812">Transmembrane</keyword>
<protein>
    <submittedName>
        <fullName evidence="7">Nucleotide-diphospho-sugar transferases</fullName>
    </submittedName>
</protein>
<evidence type="ECO:0000256" key="1">
    <source>
        <dbReference type="ARBA" id="ARBA00004776"/>
    </source>
</evidence>